<dbReference type="SMART" id="SM00207">
    <property type="entry name" value="TNF"/>
    <property type="match status" value="1"/>
</dbReference>
<evidence type="ECO:0000256" key="4">
    <source>
        <dbReference type="ARBA" id="ARBA00023136"/>
    </source>
</evidence>
<dbReference type="InterPro" id="IPR006052">
    <property type="entry name" value="TNF_dom"/>
</dbReference>
<evidence type="ECO:0000256" key="2">
    <source>
        <dbReference type="ARBA" id="ARBA00008670"/>
    </source>
</evidence>
<comment type="similarity">
    <text evidence="2">Belongs to the tumor necrosis factor family.</text>
</comment>
<comment type="caution">
    <text evidence="8">The sequence shown here is derived from an EMBL/GenBank/DDBJ whole genome shotgun (WGS) entry which is preliminary data.</text>
</comment>
<evidence type="ECO:0000256" key="3">
    <source>
        <dbReference type="ARBA" id="ARBA00022514"/>
    </source>
</evidence>
<dbReference type="Gene3D" id="2.60.120.40">
    <property type="match status" value="1"/>
</dbReference>
<keyword evidence="6" id="KW-0812">Transmembrane</keyword>
<dbReference type="PANTHER" id="PTHR11471:SF34">
    <property type="entry name" value="TUMOR NECROSIS FACTOR LIGAND SUPERFAMILY MEMBER 14"/>
    <property type="match status" value="1"/>
</dbReference>
<evidence type="ECO:0000313" key="9">
    <source>
        <dbReference type="Proteomes" id="UP001591681"/>
    </source>
</evidence>
<evidence type="ECO:0000256" key="1">
    <source>
        <dbReference type="ARBA" id="ARBA00004370"/>
    </source>
</evidence>
<sequence>MAAPGNLYPSVYTVDAHTTFPPPLPPKPTRFRKRTSVTQPLLYGLVALALCGMAVEACFIYSLYIKRTPSNADTSQISQGTGQQVADKPAPRPNPVEIPSKPLAHLTGSRKPAADGHMFWNDEGESEIHGMEYKDGSLTILKEGYYFVYSKIYFAETHSVSLSHSVVRITDRYPKEMVLIQSREYHPKLAKHSRTNSYLGGMFHLFVGDVIFVRVNNTEVLLSTSAENYFGAYMV</sequence>
<dbReference type="PANTHER" id="PTHR11471">
    <property type="entry name" value="TUMOR NECROSIS FACTOR FAMILY MEMBER"/>
    <property type="match status" value="1"/>
</dbReference>
<evidence type="ECO:0000256" key="5">
    <source>
        <dbReference type="SAM" id="MobiDB-lite"/>
    </source>
</evidence>
<accession>A0ABD1KRH3</accession>
<dbReference type="CDD" id="cd00184">
    <property type="entry name" value="TNF"/>
    <property type="match status" value="1"/>
</dbReference>
<dbReference type="PROSITE" id="PS50049">
    <property type="entry name" value="THD_2"/>
    <property type="match status" value="1"/>
</dbReference>
<dbReference type="InterPro" id="IPR008983">
    <property type="entry name" value="Tumour_necrosis_fac-like_dom"/>
</dbReference>
<reference evidence="8 9" key="1">
    <citation type="submission" date="2024-09" db="EMBL/GenBank/DDBJ databases">
        <title>A chromosome-level genome assembly of Gray's grenadier anchovy, Coilia grayii.</title>
        <authorList>
            <person name="Fu Z."/>
        </authorList>
    </citation>
    <scope>NUCLEOTIDE SEQUENCE [LARGE SCALE GENOMIC DNA]</scope>
    <source>
        <strain evidence="8">G4</strain>
        <tissue evidence="8">Muscle</tissue>
    </source>
</reference>
<dbReference type="GO" id="GO:0005125">
    <property type="term" value="F:cytokine activity"/>
    <property type="evidence" value="ECO:0007669"/>
    <property type="project" value="UniProtKB-KW"/>
</dbReference>
<dbReference type="EMBL" id="JBHFQA010000003">
    <property type="protein sequence ID" value="KAL2101601.1"/>
    <property type="molecule type" value="Genomic_DNA"/>
</dbReference>
<dbReference type="AlphaFoldDB" id="A0ABD1KRH3"/>
<evidence type="ECO:0000256" key="6">
    <source>
        <dbReference type="SAM" id="Phobius"/>
    </source>
</evidence>
<dbReference type="GO" id="GO:0016020">
    <property type="term" value="C:membrane"/>
    <property type="evidence" value="ECO:0007669"/>
    <property type="project" value="UniProtKB-SubCell"/>
</dbReference>
<dbReference type="PRINTS" id="PR01234">
    <property type="entry name" value="TNECROSISFCT"/>
</dbReference>
<evidence type="ECO:0000313" key="8">
    <source>
        <dbReference type="EMBL" id="KAL2101601.1"/>
    </source>
</evidence>
<feature type="compositionally biased region" description="Polar residues" evidence="5">
    <location>
        <begin position="72"/>
        <end position="84"/>
    </location>
</feature>
<organism evidence="8 9">
    <name type="scientific">Coilia grayii</name>
    <name type="common">Gray's grenadier anchovy</name>
    <dbReference type="NCBI Taxonomy" id="363190"/>
    <lineage>
        <taxon>Eukaryota</taxon>
        <taxon>Metazoa</taxon>
        <taxon>Chordata</taxon>
        <taxon>Craniata</taxon>
        <taxon>Vertebrata</taxon>
        <taxon>Euteleostomi</taxon>
        <taxon>Actinopterygii</taxon>
        <taxon>Neopterygii</taxon>
        <taxon>Teleostei</taxon>
        <taxon>Clupei</taxon>
        <taxon>Clupeiformes</taxon>
        <taxon>Clupeoidei</taxon>
        <taxon>Engraulidae</taxon>
        <taxon>Coilinae</taxon>
        <taxon>Coilia</taxon>
    </lineage>
</organism>
<dbReference type="Proteomes" id="UP001591681">
    <property type="component" value="Unassembled WGS sequence"/>
</dbReference>
<dbReference type="InterPro" id="IPR006053">
    <property type="entry name" value="TNF"/>
</dbReference>
<keyword evidence="3" id="KW-0202">Cytokine</keyword>
<keyword evidence="9" id="KW-1185">Reference proteome</keyword>
<keyword evidence="4 6" id="KW-0472">Membrane</keyword>
<evidence type="ECO:0000259" key="7">
    <source>
        <dbReference type="PROSITE" id="PS50049"/>
    </source>
</evidence>
<feature type="domain" description="THD" evidence="7">
    <location>
        <begin position="102"/>
        <end position="235"/>
    </location>
</feature>
<protein>
    <recommendedName>
        <fullName evidence="7">THD domain-containing protein</fullName>
    </recommendedName>
</protein>
<comment type="subcellular location">
    <subcellularLocation>
        <location evidence="1">Membrane</location>
    </subcellularLocation>
</comment>
<dbReference type="SUPFAM" id="SSF49842">
    <property type="entry name" value="TNF-like"/>
    <property type="match status" value="1"/>
</dbReference>
<gene>
    <name evidence="8" type="ORF">ACEWY4_003362</name>
</gene>
<dbReference type="Pfam" id="PF00229">
    <property type="entry name" value="TNF"/>
    <property type="match status" value="1"/>
</dbReference>
<name>A0ABD1KRH3_9TELE</name>
<keyword evidence="6" id="KW-1133">Transmembrane helix</keyword>
<feature type="transmembrane region" description="Helical" evidence="6">
    <location>
        <begin position="41"/>
        <end position="64"/>
    </location>
</feature>
<dbReference type="GO" id="GO:0005615">
    <property type="term" value="C:extracellular space"/>
    <property type="evidence" value="ECO:0007669"/>
    <property type="project" value="UniProtKB-KW"/>
</dbReference>
<feature type="region of interest" description="Disordered" evidence="5">
    <location>
        <begin position="72"/>
        <end position="112"/>
    </location>
</feature>
<proteinExistence type="inferred from homology"/>